<accession>A0ABS8W212</accession>
<protein>
    <submittedName>
        <fullName evidence="1">Uncharacterized protein</fullName>
    </submittedName>
</protein>
<name>A0ABS8W212_DATST</name>
<proteinExistence type="predicted"/>
<keyword evidence="2" id="KW-1185">Reference proteome</keyword>
<reference evidence="1 2" key="1">
    <citation type="journal article" date="2021" name="BMC Genomics">
        <title>Datura genome reveals duplications of psychoactive alkaloid biosynthetic genes and high mutation rate following tissue culture.</title>
        <authorList>
            <person name="Rajewski A."/>
            <person name="Carter-House D."/>
            <person name="Stajich J."/>
            <person name="Litt A."/>
        </authorList>
    </citation>
    <scope>NUCLEOTIDE SEQUENCE [LARGE SCALE GENOMIC DNA]</scope>
    <source>
        <strain evidence="1">AR-01</strain>
    </source>
</reference>
<evidence type="ECO:0000313" key="2">
    <source>
        <dbReference type="Proteomes" id="UP000823775"/>
    </source>
</evidence>
<gene>
    <name evidence="1" type="ORF">HAX54_044053</name>
</gene>
<dbReference type="Proteomes" id="UP000823775">
    <property type="component" value="Unassembled WGS sequence"/>
</dbReference>
<evidence type="ECO:0000313" key="1">
    <source>
        <dbReference type="EMBL" id="MCE2056105.1"/>
    </source>
</evidence>
<comment type="caution">
    <text evidence="1">The sequence shown here is derived from an EMBL/GenBank/DDBJ whole genome shotgun (WGS) entry which is preliminary data.</text>
</comment>
<dbReference type="EMBL" id="JACEIK010006675">
    <property type="protein sequence ID" value="MCE2056105.1"/>
    <property type="molecule type" value="Genomic_DNA"/>
</dbReference>
<organism evidence="1 2">
    <name type="scientific">Datura stramonium</name>
    <name type="common">Jimsonweed</name>
    <name type="synonym">Common thornapple</name>
    <dbReference type="NCBI Taxonomy" id="4076"/>
    <lineage>
        <taxon>Eukaryota</taxon>
        <taxon>Viridiplantae</taxon>
        <taxon>Streptophyta</taxon>
        <taxon>Embryophyta</taxon>
        <taxon>Tracheophyta</taxon>
        <taxon>Spermatophyta</taxon>
        <taxon>Magnoliopsida</taxon>
        <taxon>eudicotyledons</taxon>
        <taxon>Gunneridae</taxon>
        <taxon>Pentapetalae</taxon>
        <taxon>asterids</taxon>
        <taxon>lamiids</taxon>
        <taxon>Solanales</taxon>
        <taxon>Solanaceae</taxon>
        <taxon>Solanoideae</taxon>
        <taxon>Datureae</taxon>
        <taxon>Datura</taxon>
    </lineage>
</organism>
<sequence>MLIYPSNFMLNIDHINVPNSYGHQVAFPCFEGDTLILDVNIILCFSKSFNALPVAKNGIPRTMDDGNLVECIFHEESTYGVVGNGLCQGIKTGIKLLQQDMLWEPVVGRPNYQLTDRPFNRTVGTQFSRFLEFAAGKEWSLLQTDGPSFAMSIEQFSGLSSFLYPISWDTET</sequence>